<comment type="caution">
    <text evidence="1">The sequence shown here is derived from an EMBL/GenBank/DDBJ whole genome shotgun (WGS) entry which is preliminary data.</text>
</comment>
<evidence type="ECO:0000313" key="1">
    <source>
        <dbReference type="EMBL" id="KAL2046919.1"/>
    </source>
</evidence>
<protein>
    <submittedName>
        <fullName evidence="1">Uncharacterized protein</fullName>
    </submittedName>
</protein>
<proteinExistence type="predicted"/>
<dbReference type="Proteomes" id="UP001590950">
    <property type="component" value="Unassembled WGS sequence"/>
</dbReference>
<keyword evidence="2" id="KW-1185">Reference proteome</keyword>
<evidence type="ECO:0000313" key="2">
    <source>
        <dbReference type="Proteomes" id="UP001590950"/>
    </source>
</evidence>
<gene>
    <name evidence="1" type="ORF">N7G274_000937</name>
</gene>
<reference evidence="1 2" key="1">
    <citation type="submission" date="2024-09" db="EMBL/GenBank/DDBJ databases">
        <title>Rethinking Asexuality: The Enigmatic Case of Functional Sexual Genes in Lepraria (Stereocaulaceae).</title>
        <authorList>
            <person name="Doellman M."/>
            <person name="Sun Y."/>
            <person name="Barcenas-Pena A."/>
            <person name="Lumbsch H.T."/>
            <person name="Grewe F."/>
        </authorList>
    </citation>
    <scope>NUCLEOTIDE SEQUENCE [LARGE SCALE GENOMIC DNA]</scope>
    <source>
        <strain evidence="1 2">Mercado 3170</strain>
    </source>
</reference>
<name>A0ABR4AME8_9LECA</name>
<sequence>MRKLDDELPVTIVKKSTIILITLDSKATHEGPNIPFIDSTEKKDTINQILRYSFGPRCRPRSGSGTASDFKNKKELMAIMQFTERPVYYVPSLCQSFNWLGMVDPKASINT</sequence>
<dbReference type="EMBL" id="JBEFKJ010000003">
    <property type="protein sequence ID" value="KAL2046919.1"/>
    <property type="molecule type" value="Genomic_DNA"/>
</dbReference>
<accession>A0ABR4AME8</accession>
<organism evidence="1 2">
    <name type="scientific">Stereocaulon virgatum</name>
    <dbReference type="NCBI Taxonomy" id="373712"/>
    <lineage>
        <taxon>Eukaryota</taxon>
        <taxon>Fungi</taxon>
        <taxon>Dikarya</taxon>
        <taxon>Ascomycota</taxon>
        <taxon>Pezizomycotina</taxon>
        <taxon>Lecanoromycetes</taxon>
        <taxon>OSLEUM clade</taxon>
        <taxon>Lecanoromycetidae</taxon>
        <taxon>Lecanorales</taxon>
        <taxon>Lecanorineae</taxon>
        <taxon>Stereocaulaceae</taxon>
        <taxon>Stereocaulon</taxon>
    </lineage>
</organism>